<feature type="transmembrane region" description="Helical" evidence="1">
    <location>
        <begin position="337"/>
        <end position="360"/>
    </location>
</feature>
<accession>A0A7G9WKT8</accession>
<evidence type="ECO:0000256" key="1">
    <source>
        <dbReference type="SAM" id="Phobius"/>
    </source>
</evidence>
<proteinExistence type="predicted"/>
<feature type="transmembrane region" description="Helical" evidence="1">
    <location>
        <begin position="301"/>
        <end position="325"/>
    </location>
</feature>
<feature type="transmembrane region" description="Helical" evidence="1">
    <location>
        <begin position="700"/>
        <end position="723"/>
    </location>
</feature>
<name>A0A7G9WKT8_9FIRM</name>
<keyword evidence="3" id="KW-1185">Reference proteome</keyword>
<feature type="transmembrane region" description="Helical" evidence="1">
    <location>
        <begin position="670"/>
        <end position="694"/>
    </location>
</feature>
<keyword evidence="1" id="KW-0812">Transmembrane</keyword>
<sequence length="738" mass="82983">MKKIVSVMIVIAVVFQAYIGFLLESNREMETIQTNVQKYCQQFSIPDDAQISDPDELFSVLLKTAKETHTNLFRNYTMGNRDEKGKLEFEVIKYCLITVDSPYSKTFTIKRGRQFTPVETQNQTVKQFISTQSTGNAEQIGLLRNYMWETSLRLEPFYQMTSELKGSGRYYVELPDGVTKEAFLASLQKNIQQKFQVKIPAEKLQGDSKEIAMMTADEVPFECVYGMLMLMVIISLLYSLLRESKHIAVLKLHGVTTGRILWLLLRRVLLVFAVTVLVVMFAVGFYTGDFIYAWRVMRGTLAAYLVSALLVIGIGILTIHLCHIYQNLNGKSSSKSILYLNFAVKALSVLLILATGQTLYNDVSAYQKNINLYKVWSDAGSYGVFYPFTLGSSVTSKENLMVNKKIAKEIYPVLNGQGALYIDAANFQPEYLSSPTPYMFPSVQVNPNYLKKYPLLDSGGQPVTVSEDETNWVVLAPIHYKNQEAALRKDLLESRQGMNTLDHETFGMPSSTVKGMKLKIIWIADGQKVYSYNPKVAPETAAVLSNVLVQVMTEQNSCIGDRDGVRGNGDADPLKVKLTGTAQKTYEALTPLLKKKGVYENLQHLIATDQYMTEQAAIVQRQMNFDAVIALLLLLVLWLTVTQNMVILFDQNKKDLVVKKLFGWTAVGRFRKYILPGLGISAFMLCGYGVFSLVSKTMQWGYLLSVGIILLVVEGIVSFLTILRTENRKTVDTLKGDS</sequence>
<dbReference type="NCBIfam" id="TIGR01654">
    <property type="entry name" value="bact_immun_7tm"/>
    <property type="match status" value="1"/>
</dbReference>
<dbReference type="Pfam" id="PF07242">
    <property type="entry name" value="DUF1430"/>
    <property type="match status" value="1"/>
</dbReference>
<evidence type="ECO:0000313" key="3">
    <source>
        <dbReference type="Proteomes" id="UP000516046"/>
    </source>
</evidence>
<evidence type="ECO:0000313" key="2">
    <source>
        <dbReference type="EMBL" id="QNO19300.1"/>
    </source>
</evidence>
<feature type="transmembrane region" description="Helical" evidence="1">
    <location>
        <begin position="268"/>
        <end position="286"/>
    </location>
</feature>
<gene>
    <name evidence="2" type="ORF">H6X83_06800</name>
</gene>
<dbReference type="EMBL" id="CP060696">
    <property type="protein sequence ID" value="QNO19300.1"/>
    <property type="molecule type" value="Genomic_DNA"/>
</dbReference>
<keyword evidence="1" id="KW-0472">Membrane</keyword>
<dbReference type="KEGG" id="caml:H6X83_06800"/>
<keyword evidence="1" id="KW-1133">Transmembrane helix</keyword>
<organism evidence="2 3">
    <name type="scientific">Caproicibacterium amylolyticum</name>
    <dbReference type="NCBI Taxonomy" id="2766537"/>
    <lineage>
        <taxon>Bacteria</taxon>
        <taxon>Bacillati</taxon>
        <taxon>Bacillota</taxon>
        <taxon>Clostridia</taxon>
        <taxon>Eubacteriales</taxon>
        <taxon>Oscillospiraceae</taxon>
        <taxon>Caproicibacterium</taxon>
    </lineage>
</organism>
<feature type="transmembrane region" description="Helical" evidence="1">
    <location>
        <begin position="224"/>
        <end position="241"/>
    </location>
</feature>
<protein>
    <submittedName>
        <fullName evidence="2">DUF1430 domain-containing protein</fullName>
    </submittedName>
</protein>
<feature type="transmembrane region" description="Helical" evidence="1">
    <location>
        <begin position="627"/>
        <end position="649"/>
    </location>
</feature>
<dbReference type="AlphaFoldDB" id="A0A7G9WKT8"/>
<reference evidence="2 3" key="1">
    <citation type="submission" date="2020-08" db="EMBL/GenBank/DDBJ databases">
        <authorList>
            <person name="Ren C."/>
            <person name="Gu Y."/>
            <person name="Xu Y."/>
        </authorList>
    </citation>
    <scope>NUCLEOTIDE SEQUENCE [LARGE SCALE GENOMIC DNA]</scope>
    <source>
        <strain evidence="2 3">LBM18003</strain>
    </source>
</reference>
<dbReference type="RefSeq" id="WP_212508366.1">
    <property type="nucleotide sequence ID" value="NZ_CP060696.1"/>
</dbReference>
<dbReference type="InterPro" id="IPR006541">
    <property type="entry name" value="Bacteriocin_ass"/>
</dbReference>
<dbReference type="Proteomes" id="UP000516046">
    <property type="component" value="Chromosome"/>
</dbReference>